<name>A0A6N2LXL1_SALVM</name>
<dbReference type="EMBL" id="CAADRP010001541">
    <property type="protein sequence ID" value="VFU40304.1"/>
    <property type="molecule type" value="Genomic_DNA"/>
</dbReference>
<sequence length="99" mass="11591">MVIDSPELDSEARCLSTDKSRLQTRQMDCRLVLQWKILNRLLYQHLFMRYDLLSGNRCNIIEHFDWDESRSGCKAESVASNGHHNYFEKDGCHQSTIKG</sequence>
<proteinExistence type="predicted"/>
<accession>A0A6N2LXL1</accession>
<protein>
    <submittedName>
        <fullName evidence="1">Uncharacterized protein</fullName>
    </submittedName>
</protein>
<gene>
    <name evidence="1" type="ORF">SVIM_LOCUS230042</name>
</gene>
<evidence type="ECO:0000313" key="1">
    <source>
        <dbReference type="EMBL" id="VFU40304.1"/>
    </source>
</evidence>
<reference evidence="1" key="1">
    <citation type="submission" date="2019-03" db="EMBL/GenBank/DDBJ databases">
        <authorList>
            <person name="Mank J."/>
            <person name="Almeida P."/>
        </authorList>
    </citation>
    <scope>NUCLEOTIDE SEQUENCE</scope>
    <source>
        <strain evidence="1">78183</strain>
    </source>
</reference>
<organism evidence="1">
    <name type="scientific">Salix viminalis</name>
    <name type="common">Common osier</name>
    <name type="synonym">Basket willow</name>
    <dbReference type="NCBI Taxonomy" id="40686"/>
    <lineage>
        <taxon>Eukaryota</taxon>
        <taxon>Viridiplantae</taxon>
        <taxon>Streptophyta</taxon>
        <taxon>Embryophyta</taxon>
        <taxon>Tracheophyta</taxon>
        <taxon>Spermatophyta</taxon>
        <taxon>Magnoliopsida</taxon>
        <taxon>eudicotyledons</taxon>
        <taxon>Gunneridae</taxon>
        <taxon>Pentapetalae</taxon>
        <taxon>rosids</taxon>
        <taxon>fabids</taxon>
        <taxon>Malpighiales</taxon>
        <taxon>Salicaceae</taxon>
        <taxon>Saliceae</taxon>
        <taxon>Salix</taxon>
    </lineage>
</organism>
<dbReference type="AlphaFoldDB" id="A0A6N2LXL1"/>